<dbReference type="RefSeq" id="WP_223104692.1">
    <property type="nucleotide sequence ID" value="NZ_CP061913.1"/>
</dbReference>
<evidence type="ECO:0000313" key="1">
    <source>
        <dbReference type="EMBL" id="MFB9446781.1"/>
    </source>
</evidence>
<keyword evidence="2" id="KW-1185">Reference proteome</keyword>
<accession>A0ABV5MD57</accession>
<comment type="caution">
    <text evidence="1">The sequence shown here is derived from an EMBL/GenBank/DDBJ whole genome shotgun (WGS) entry which is preliminary data.</text>
</comment>
<dbReference type="Proteomes" id="UP001589608">
    <property type="component" value="Unassembled WGS sequence"/>
</dbReference>
<protein>
    <submittedName>
        <fullName evidence="1">Uncharacterized protein</fullName>
    </submittedName>
</protein>
<proteinExistence type="predicted"/>
<gene>
    <name evidence="1" type="ORF">ACFFTR_27135</name>
</gene>
<sequence length="49" mass="5348">MAEVLDAVELDVHAPEAAPSDIEDLWSDAEPEEIVSVPKPCAYDPLTRL</sequence>
<organism evidence="1 2">
    <name type="scientific">Dactylosporangium vinaceum</name>
    <dbReference type="NCBI Taxonomy" id="53362"/>
    <lineage>
        <taxon>Bacteria</taxon>
        <taxon>Bacillati</taxon>
        <taxon>Actinomycetota</taxon>
        <taxon>Actinomycetes</taxon>
        <taxon>Micromonosporales</taxon>
        <taxon>Micromonosporaceae</taxon>
        <taxon>Dactylosporangium</taxon>
    </lineage>
</organism>
<evidence type="ECO:0000313" key="2">
    <source>
        <dbReference type="Proteomes" id="UP001589608"/>
    </source>
</evidence>
<name>A0ABV5MD57_9ACTN</name>
<dbReference type="EMBL" id="JBHMCA010000049">
    <property type="protein sequence ID" value="MFB9446781.1"/>
    <property type="molecule type" value="Genomic_DNA"/>
</dbReference>
<reference evidence="1 2" key="1">
    <citation type="submission" date="2024-09" db="EMBL/GenBank/DDBJ databases">
        <authorList>
            <person name="Sun Q."/>
            <person name="Mori K."/>
        </authorList>
    </citation>
    <scope>NUCLEOTIDE SEQUENCE [LARGE SCALE GENOMIC DNA]</scope>
    <source>
        <strain evidence="1 2">JCM 3307</strain>
    </source>
</reference>